<dbReference type="Proteomes" id="UP000032142">
    <property type="component" value="Unassembled WGS sequence"/>
</dbReference>
<organism evidence="1 2">
    <name type="scientific">Gossypium arboreum</name>
    <name type="common">Tree cotton</name>
    <name type="synonym">Gossypium nanking</name>
    <dbReference type="NCBI Taxonomy" id="29729"/>
    <lineage>
        <taxon>Eukaryota</taxon>
        <taxon>Viridiplantae</taxon>
        <taxon>Streptophyta</taxon>
        <taxon>Embryophyta</taxon>
        <taxon>Tracheophyta</taxon>
        <taxon>Spermatophyta</taxon>
        <taxon>Magnoliopsida</taxon>
        <taxon>eudicotyledons</taxon>
        <taxon>Gunneridae</taxon>
        <taxon>Pentapetalae</taxon>
        <taxon>rosids</taxon>
        <taxon>malvids</taxon>
        <taxon>Malvales</taxon>
        <taxon>Malvaceae</taxon>
        <taxon>Malvoideae</taxon>
        <taxon>Gossypium</taxon>
    </lineage>
</organism>
<proteinExistence type="predicted"/>
<evidence type="ECO:0000313" key="1">
    <source>
        <dbReference type="EMBL" id="KHG11469.1"/>
    </source>
</evidence>
<dbReference type="EMBL" id="KN395919">
    <property type="protein sequence ID" value="KHG11469.1"/>
    <property type="molecule type" value="Genomic_DNA"/>
</dbReference>
<protein>
    <submittedName>
        <fullName evidence="1">Uncharacterized protein</fullName>
    </submittedName>
</protein>
<gene>
    <name evidence="1" type="ORF">F383_14100</name>
</gene>
<name>A0A0B0NI41_GOSAR</name>
<reference evidence="2" key="1">
    <citation type="submission" date="2014-09" db="EMBL/GenBank/DDBJ databases">
        <authorList>
            <person name="Mudge J."/>
            <person name="Ramaraj T."/>
            <person name="Lindquist I.E."/>
            <person name="Bharti A.K."/>
            <person name="Sundararajan A."/>
            <person name="Cameron C.T."/>
            <person name="Woodward J.E."/>
            <person name="May G.D."/>
            <person name="Brubaker C."/>
            <person name="Broadhvest J."/>
            <person name="Wilkins T.A."/>
        </authorList>
    </citation>
    <scope>NUCLEOTIDE SEQUENCE</scope>
    <source>
        <strain evidence="2">cv. AKA8401</strain>
    </source>
</reference>
<dbReference type="AlphaFoldDB" id="A0A0B0NI41"/>
<evidence type="ECO:0000313" key="2">
    <source>
        <dbReference type="Proteomes" id="UP000032142"/>
    </source>
</evidence>
<sequence length="32" mass="3652">MTRSLPTKAATMEIWHDMAKPLMSLSMWGVKC</sequence>
<accession>A0A0B0NI41</accession>
<keyword evidence="2" id="KW-1185">Reference proteome</keyword>